<organism evidence="1 2">
    <name type="scientific">Lacipirellula limnantheis</name>
    <dbReference type="NCBI Taxonomy" id="2528024"/>
    <lineage>
        <taxon>Bacteria</taxon>
        <taxon>Pseudomonadati</taxon>
        <taxon>Planctomycetota</taxon>
        <taxon>Planctomycetia</taxon>
        <taxon>Pirellulales</taxon>
        <taxon>Lacipirellulaceae</taxon>
        <taxon>Lacipirellula</taxon>
    </lineage>
</organism>
<dbReference type="KEGG" id="llh:I41_24450"/>
<sequence>MSSESHSRPSLPRNVKILGAASMLNDIASEMIFPLLPNFLLSVLLGNRFYE</sequence>
<evidence type="ECO:0000313" key="1">
    <source>
        <dbReference type="EMBL" id="QDT73256.1"/>
    </source>
</evidence>
<proteinExistence type="predicted"/>
<evidence type="ECO:0008006" key="3">
    <source>
        <dbReference type="Google" id="ProtNLM"/>
    </source>
</evidence>
<keyword evidence="2" id="KW-1185">Reference proteome</keyword>
<name>A0A517TY07_9BACT</name>
<accession>A0A517TY07</accession>
<evidence type="ECO:0000313" key="2">
    <source>
        <dbReference type="Proteomes" id="UP000317909"/>
    </source>
</evidence>
<dbReference type="AlphaFoldDB" id="A0A517TY07"/>
<dbReference type="Proteomes" id="UP000317909">
    <property type="component" value="Chromosome"/>
</dbReference>
<protein>
    <recommendedName>
        <fullName evidence="3">MFS transporter</fullName>
    </recommendedName>
</protein>
<dbReference type="EMBL" id="CP036339">
    <property type="protein sequence ID" value="QDT73256.1"/>
    <property type="molecule type" value="Genomic_DNA"/>
</dbReference>
<gene>
    <name evidence="1" type="ORF">I41_24450</name>
</gene>
<reference evidence="1 2" key="1">
    <citation type="submission" date="2019-02" db="EMBL/GenBank/DDBJ databases">
        <title>Deep-cultivation of Planctomycetes and their phenomic and genomic characterization uncovers novel biology.</title>
        <authorList>
            <person name="Wiegand S."/>
            <person name="Jogler M."/>
            <person name="Boedeker C."/>
            <person name="Pinto D."/>
            <person name="Vollmers J."/>
            <person name="Rivas-Marin E."/>
            <person name="Kohn T."/>
            <person name="Peeters S.H."/>
            <person name="Heuer A."/>
            <person name="Rast P."/>
            <person name="Oberbeckmann S."/>
            <person name="Bunk B."/>
            <person name="Jeske O."/>
            <person name="Meyerdierks A."/>
            <person name="Storesund J.E."/>
            <person name="Kallscheuer N."/>
            <person name="Luecker S."/>
            <person name="Lage O.M."/>
            <person name="Pohl T."/>
            <person name="Merkel B.J."/>
            <person name="Hornburger P."/>
            <person name="Mueller R.-W."/>
            <person name="Bruemmer F."/>
            <person name="Labrenz M."/>
            <person name="Spormann A.M."/>
            <person name="Op den Camp H."/>
            <person name="Overmann J."/>
            <person name="Amann R."/>
            <person name="Jetten M.S.M."/>
            <person name="Mascher T."/>
            <person name="Medema M.H."/>
            <person name="Devos D.P."/>
            <person name="Kaster A.-K."/>
            <person name="Ovreas L."/>
            <person name="Rohde M."/>
            <person name="Galperin M.Y."/>
            <person name="Jogler C."/>
        </authorList>
    </citation>
    <scope>NUCLEOTIDE SEQUENCE [LARGE SCALE GENOMIC DNA]</scope>
    <source>
        <strain evidence="1 2">I41</strain>
    </source>
</reference>